<evidence type="ECO:0000256" key="2">
    <source>
        <dbReference type="ARBA" id="ARBA00022448"/>
    </source>
</evidence>
<keyword evidence="3" id="KW-0547">Nucleotide-binding</keyword>
<comment type="similarity">
    <text evidence="1">Belongs to the ABC transporter superfamily.</text>
</comment>
<evidence type="ECO:0000259" key="5">
    <source>
        <dbReference type="PROSITE" id="PS50893"/>
    </source>
</evidence>
<dbReference type="InterPro" id="IPR017871">
    <property type="entry name" value="ABC_transporter-like_CS"/>
</dbReference>
<dbReference type="PROSITE" id="PS00211">
    <property type="entry name" value="ABC_TRANSPORTER_1"/>
    <property type="match status" value="1"/>
</dbReference>
<dbReference type="GO" id="GO:0016887">
    <property type="term" value="F:ATP hydrolysis activity"/>
    <property type="evidence" value="ECO:0007669"/>
    <property type="project" value="InterPro"/>
</dbReference>
<dbReference type="GO" id="GO:0005524">
    <property type="term" value="F:ATP binding"/>
    <property type="evidence" value="ECO:0007669"/>
    <property type="project" value="UniProtKB-KW"/>
</dbReference>
<evidence type="ECO:0000256" key="4">
    <source>
        <dbReference type="ARBA" id="ARBA00022840"/>
    </source>
</evidence>
<proteinExistence type="inferred from homology"/>
<dbReference type="PROSITE" id="PS50893">
    <property type="entry name" value="ABC_TRANSPORTER_2"/>
    <property type="match status" value="1"/>
</dbReference>
<sequence>MHKVDHTKNIIEVKNVSFSYGDQQVLKDISLNIHQGDYLGIIGPNGGGKTTLLKIMLGLLKPSRGTVSMFGQDICCFKHWSKIGYVPQNAVRFDTSFPATVEEIVTMGLYGKKGLFGSLNNKDKDKIREVLEQVEMTPFRKRLIGDLSGGQQQRVFIARALVSDPEVLFLDEPTVGVDVKTQENFYALLNLLNVKYNLTFILVSHELDIVVQEATEVACINQTLVYHGAPKDFMKGDYLSKLYGKELKFIVHDH</sequence>
<dbReference type="PANTHER" id="PTHR42734:SF17">
    <property type="entry name" value="METAL TRANSPORT SYSTEM ATP-BINDING PROTEIN TM_0124-RELATED"/>
    <property type="match status" value="1"/>
</dbReference>
<protein>
    <submittedName>
        <fullName evidence="6">Zinc ABC transporter ATP-binding protein</fullName>
    </submittedName>
</protein>
<comment type="caution">
    <text evidence="6">The sequence shown here is derived from an EMBL/GenBank/DDBJ whole genome shotgun (WGS) entry which is preliminary data.</text>
</comment>
<dbReference type="InterPro" id="IPR027417">
    <property type="entry name" value="P-loop_NTPase"/>
</dbReference>
<dbReference type="PANTHER" id="PTHR42734">
    <property type="entry name" value="METAL TRANSPORT SYSTEM ATP-BINDING PROTEIN TM_0124-RELATED"/>
    <property type="match status" value="1"/>
</dbReference>
<dbReference type="SMART" id="SM00382">
    <property type="entry name" value="AAA"/>
    <property type="match status" value="1"/>
</dbReference>
<keyword evidence="2" id="KW-0813">Transport</keyword>
<accession>A0A1F5MFC9</accession>
<evidence type="ECO:0000313" key="7">
    <source>
        <dbReference type="Proteomes" id="UP000183317"/>
    </source>
</evidence>
<evidence type="ECO:0000313" key="6">
    <source>
        <dbReference type="EMBL" id="OGE64072.1"/>
    </source>
</evidence>
<dbReference type="CDD" id="cd03235">
    <property type="entry name" value="ABC_Metallic_Cations"/>
    <property type="match status" value="1"/>
</dbReference>
<dbReference type="InterPro" id="IPR050153">
    <property type="entry name" value="Metal_Ion_Import_ABC"/>
</dbReference>
<keyword evidence="4 6" id="KW-0067">ATP-binding</keyword>
<name>A0A1F5MFC9_9BACT</name>
<dbReference type="Pfam" id="PF00005">
    <property type="entry name" value="ABC_tran"/>
    <property type="match status" value="1"/>
</dbReference>
<feature type="domain" description="ABC transporter" evidence="5">
    <location>
        <begin position="11"/>
        <end position="247"/>
    </location>
</feature>
<dbReference type="AlphaFoldDB" id="A0A1F5MFC9"/>
<dbReference type="EMBL" id="MFDU01000049">
    <property type="protein sequence ID" value="OGE64072.1"/>
    <property type="molecule type" value="Genomic_DNA"/>
</dbReference>
<dbReference type="FunFam" id="3.40.50.300:FF:000134">
    <property type="entry name" value="Iron-enterobactin ABC transporter ATP-binding protein"/>
    <property type="match status" value="1"/>
</dbReference>
<dbReference type="Gene3D" id="3.40.50.300">
    <property type="entry name" value="P-loop containing nucleotide triphosphate hydrolases"/>
    <property type="match status" value="1"/>
</dbReference>
<gene>
    <name evidence="6" type="ORF">A3J13_00305</name>
</gene>
<dbReference type="SUPFAM" id="SSF52540">
    <property type="entry name" value="P-loop containing nucleoside triphosphate hydrolases"/>
    <property type="match status" value="1"/>
</dbReference>
<reference evidence="6 7" key="1">
    <citation type="journal article" date="2016" name="Nat. Commun.">
        <title>Thousands of microbial genomes shed light on interconnected biogeochemical processes in an aquifer system.</title>
        <authorList>
            <person name="Anantharaman K."/>
            <person name="Brown C.T."/>
            <person name="Hug L.A."/>
            <person name="Sharon I."/>
            <person name="Castelle C.J."/>
            <person name="Probst A.J."/>
            <person name="Thomas B.C."/>
            <person name="Singh A."/>
            <person name="Wilkins M.J."/>
            <person name="Karaoz U."/>
            <person name="Brodie E.L."/>
            <person name="Williams K.H."/>
            <person name="Hubbard S.S."/>
            <person name="Banfield J.F."/>
        </authorList>
    </citation>
    <scope>NUCLEOTIDE SEQUENCE [LARGE SCALE GENOMIC DNA]</scope>
</reference>
<organism evidence="6 7">
    <name type="scientific">Candidatus Daviesbacteria bacterium RIFCSPLOWO2_02_FULL_36_8</name>
    <dbReference type="NCBI Taxonomy" id="1797793"/>
    <lineage>
        <taxon>Bacteria</taxon>
        <taxon>Candidatus Daviesiibacteriota</taxon>
    </lineage>
</organism>
<evidence type="ECO:0000256" key="3">
    <source>
        <dbReference type="ARBA" id="ARBA00022741"/>
    </source>
</evidence>
<evidence type="ECO:0000256" key="1">
    <source>
        <dbReference type="ARBA" id="ARBA00005417"/>
    </source>
</evidence>
<dbReference type="InterPro" id="IPR003593">
    <property type="entry name" value="AAA+_ATPase"/>
</dbReference>
<dbReference type="InterPro" id="IPR003439">
    <property type="entry name" value="ABC_transporter-like_ATP-bd"/>
</dbReference>
<dbReference type="Proteomes" id="UP000183317">
    <property type="component" value="Unassembled WGS sequence"/>
</dbReference>